<sequence length="101" mass="11408">MRCGQPLVGPTNRRCKEDETILNCLLSISKGVIVDTRSKTLAQNARSKGGGCESQMYYSQWKYLYGSVPRIKEIHDSLARLVECELTAAFLLLFRSVSFLF</sequence>
<reference evidence="3 4" key="1">
    <citation type="submission" date="2018-11" db="EMBL/GenBank/DDBJ databases">
        <authorList>
            <consortium name="Pathogen Informatics"/>
        </authorList>
    </citation>
    <scope>NUCLEOTIDE SEQUENCE [LARGE SCALE GENOMIC DNA]</scope>
</reference>
<dbReference type="SUPFAM" id="SSF52799">
    <property type="entry name" value="(Phosphotyrosine protein) phosphatases II"/>
    <property type="match status" value="1"/>
</dbReference>
<dbReference type="OrthoDB" id="271628at2759"/>
<dbReference type="GO" id="GO:0019903">
    <property type="term" value="F:protein phosphatase binding"/>
    <property type="evidence" value="ECO:0007669"/>
    <property type="project" value="TreeGrafter"/>
</dbReference>
<dbReference type="GO" id="GO:0005737">
    <property type="term" value="C:cytoplasm"/>
    <property type="evidence" value="ECO:0007669"/>
    <property type="project" value="TreeGrafter"/>
</dbReference>
<evidence type="ECO:0000256" key="1">
    <source>
        <dbReference type="ARBA" id="ARBA00007471"/>
    </source>
</evidence>
<dbReference type="AlphaFoldDB" id="A0A3P7PLU8"/>
<dbReference type="PANTHER" id="PTHR10807">
    <property type="entry name" value="MYOTUBULARIN-RELATED"/>
    <property type="match status" value="1"/>
</dbReference>
<dbReference type="InterPro" id="IPR030564">
    <property type="entry name" value="Myotubularin"/>
</dbReference>
<gene>
    <name evidence="3" type="ORF">GPUH_LOCUS25193</name>
</gene>
<dbReference type="InterPro" id="IPR029021">
    <property type="entry name" value="Prot-tyrosine_phosphatase-like"/>
</dbReference>
<evidence type="ECO:0000259" key="2">
    <source>
        <dbReference type="PROSITE" id="PS51339"/>
    </source>
</evidence>
<dbReference type="PANTHER" id="PTHR10807:SF73">
    <property type="entry name" value="LD06050P"/>
    <property type="match status" value="1"/>
</dbReference>
<name>A0A3P7PLU8_9BILA</name>
<comment type="similarity">
    <text evidence="1">Belongs to the protein-tyrosine phosphatase family. Non-receptor class myotubularin subfamily.</text>
</comment>
<proteinExistence type="inferred from homology"/>
<protein>
    <recommendedName>
        <fullName evidence="2">Myotubularin phosphatase domain-containing protein</fullName>
    </recommendedName>
</protein>
<evidence type="ECO:0000313" key="4">
    <source>
        <dbReference type="Proteomes" id="UP000271098"/>
    </source>
</evidence>
<dbReference type="Pfam" id="PF06602">
    <property type="entry name" value="Myotub-related"/>
    <property type="match status" value="1"/>
</dbReference>
<organism evidence="3 4">
    <name type="scientific">Gongylonema pulchrum</name>
    <dbReference type="NCBI Taxonomy" id="637853"/>
    <lineage>
        <taxon>Eukaryota</taxon>
        <taxon>Metazoa</taxon>
        <taxon>Ecdysozoa</taxon>
        <taxon>Nematoda</taxon>
        <taxon>Chromadorea</taxon>
        <taxon>Rhabditida</taxon>
        <taxon>Spirurina</taxon>
        <taxon>Spiruromorpha</taxon>
        <taxon>Spiruroidea</taxon>
        <taxon>Gongylonematidae</taxon>
        <taxon>Gongylonema</taxon>
    </lineage>
</organism>
<accession>A0A3P7PLU8</accession>
<dbReference type="GO" id="GO:0046856">
    <property type="term" value="P:phosphatidylinositol dephosphorylation"/>
    <property type="evidence" value="ECO:0007669"/>
    <property type="project" value="TreeGrafter"/>
</dbReference>
<evidence type="ECO:0000313" key="3">
    <source>
        <dbReference type="EMBL" id="VDN43881.1"/>
    </source>
</evidence>
<dbReference type="Proteomes" id="UP000271098">
    <property type="component" value="Unassembled WGS sequence"/>
</dbReference>
<feature type="domain" description="Myotubularin phosphatase" evidence="2">
    <location>
        <begin position="1"/>
        <end position="101"/>
    </location>
</feature>
<dbReference type="EMBL" id="UYRT01104105">
    <property type="protein sequence ID" value="VDN43881.1"/>
    <property type="molecule type" value="Genomic_DNA"/>
</dbReference>
<dbReference type="GO" id="GO:0010507">
    <property type="term" value="P:negative regulation of autophagy"/>
    <property type="evidence" value="ECO:0007669"/>
    <property type="project" value="TreeGrafter"/>
</dbReference>
<keyword evidence="4" id="KW-1185">Reference proteome</keyword>
<dbReference type="InterPro" id="IPR010569">
    <property type="entry name" value="Myotubularin-like_Pase_dom"/>
</dbReference>
<dbReference type="PROSITE" id="PS51339">
    <property type="entry name" value="PPASE_MYOTUBULARIN"/>
    <property type="match status" value="1"/>
</dbReference>